<name>A0A552X042_9GAMM</name>
<evidence type="ECO:0000256" key="3">
    <source>
        <dbReference type="ARBA" id="ARBA00008343"/>
    </source>
</evidence>
<evidence type="ECO:0000256" key="14">
    <source>
        <dbReference type="RuleBase" id="RU365096"/>
    </source>
</evidence>
<dbReference type="Gene3D" id="1.10.340.30">
    <property type="entry name" value="Hypothetical protein, domain 2"/>
    <property type="match status" value="1"/>
</dbReference>
<dbReference type="InterPro" id="IPR000445">
    <property type="entry name" value="HhH_motif"/>
</dbReference>
<dbReference type="GO" id="GO:0046872">
    <property type="term" value="F:metal ion binding"/>
    <property type="evidence" value="ECO:0007669"/>
    <property type="project" value="UniProtKB-UniRule"/>
</dbReference>
<dbReference type="InterPro" id="IPR003265">
    <property type="entry name" value="HhH-GPD_domain"/>
</dbReference>
<feature type="domain" description="HhH-GPD" evidence="15">
    <location>
        <begin position="40"/>
        <end position="191"/>
    </location>
</feature>
<evidence type="ECO:0000256" key="7">
    <source>
        <dbReference type="ARBA" id="ARBA00022723"/>
    </source>
</evidence>
<accession>A0A552X042</accession>
<comment type="catalytic activity">
    <reaction evidence="1 14">
        <text>Hydrolyzes free adenine bases from 7,8-dihydro-8-oxoguanine:adenine mismatched double-stranded DNA, leaving an apurinic site.</text>
        <dbReference type="EC" id="3.2.2.31"/>
    </reaction>
</comment>
<dbReference type="InterPro" id="IPR005760">
    <property type="entry name" value="A/G_AdeGlyc_MutY"/>
</dbReference>
<evidence type="ECO:0000256" key="10">
    <source>
        <dbReference type="ARBA" id="ARBA00023004"/>
    </source>
</evidence>
<keyword evidence="11" id="KW-0411">Iron-sulfur</keyword>
<dbReference type="Gene3D" id="1.10.1670.10">
    <property type="entry name" value="Helix-hairpin-Helix base-excision DNA repair enzymes (C-terminal)"/>
    <property type="match status" value="1"/>
</dbReference>
<dbReference type="Pfam" id="PF00730">
    <property type="entry name" value="HhH-GPD"/>
    <property type="match status" value="1"/>
</dbReference>
<evidence type="ECO:0000313" key="17">
    <source>
        <dbReference type="Proteomes" id="UP000320359"/>
    </source>
</evidence>
<dbReference type="InterPro" id="IPR011257">
    <property type="entry name" value="DNA_glycosylase"/>
</dbReference>
<keyword evidence="13 14" id="KW-0326">Glycosidase</keyword>
<dbReference type="InterPro" id="IPR029119">
    <property type="entry name" value="MutY_C"/>
</dbReference>
<gene>
    <name evidence="16" type="primary">mutY</name>
    <name evidence="16" type="ORF">FM042_11510</name>
</gene>
<dbReference type="PROSITE" id="PS01155">
    <property type="entry name" value="ENDONUCLEASE_III_2"/>
    <property type="match status" value="1"/>
</dbReference>
<evidence type="ECO:0000256" key="9">
    <source>
        <dbReference type="ARBA" id="ARBA00022801"/>
    </source>
</evidence>
<dbReference type="FunFam" id="1.10.340.30:FF:000002">
    <property type="entry name" value="Adenine DNA glycosylase"/>
    <property type="match status" value="1"/>
</dbReference>
<organism evidence="16 17">
    <name type="scientific">Aliidiomarina halalkaliphila</name>
    <dbReference type="NCBI Taxonomy" id="2593535"/>
    <lineage>
        <taxon>Bacteria</taxon>
        <taxon>Pseudomonadati</taxon>
        <taxon>Pseudomonadota</taxon>
        <taxon>Gammaproteobacteria</taxon>
        <taxon>Alteromonadales</taxon>
        <taxon>Idiomarinaceae</taxon>
        <taxon>Aliidiomarina</taxon>
    </lineage>
</organism>
<dbReference type="InterPro" id="IPR023170">
    <property type="entry name" value="HhH_base_excis_C"/>
</dbReference>
<dbReference type="SMART" id="SM00525">
    <property type="entry name" value="FES"/>
    <property type="match status" value="1"/>
</dbReference>
<dbReference type="GO" id="GO:0006298">
    <property type="term" value="P:mismatch repair"/>
    <property type="evidence" value="ECO:0007669"/>
    <property type="project" value="TreeGrafter"/>
</dbReference>
<dbReference type="GO" id="GO:0051539">
    <property type="term" value="F:4 iron, 4 sulfur cluster binding"/>
    <property type="evidence" value="ECO:0007669"/>
    <property type="project" value="UniProtKB-UniRule"/>
</dbReference>
<dbReference type="InterPro" id="IPR004035">
    <property type="entry name" value="Endouclease-III_FeS-bd_BS"/>
</dbReference>
<comment type="function">
    <text evidence="2">Adenine glycosylase active on G-A mispairs. MutY also corrects error-prone DNA synthesis past GO lesions which are due to the oxidatively damaged form of guanine: 7,8-dihydro-8-oxoguanine (8-oxo-dGTP).</text>
</comment>
<dbReference type="EMBL" id="VJWL01000005">
    <property type="protein sequence ID" value="TRW47953.1"/>
    <property type="molecule type" value="Genomic_DNA"/>
</dbReference>
<dbReference type="Pfam" id="PF00633">
    <property type="entry name" value="HHH"/>
    <property type="match status" value="1"/>
</dbReference>
<evidence type="ECO:0000259" key="15">
    <source>
        <dbReference type="SMART" id="SM00478"/>
    </source>
</evidence>
<sequence length="334" mass="37877">MIQPKNFVKTVLSWQAAHGRHQLPWQHPATPYRVLVSEIMLQQTQVATVIPYFERWMTRFPTLQSLADASEDEVMALWQGLGYYSRARNLQKAARFLVDTYNGEFPQELTDIQSIPGVGRYTAGAIKSFAYDEYGPIVDGNVRRLFCRLFGVEGVPSTSKVDKALWQLAEDYTPNQNNRRFAQGLLDLGATLCTARNPKCTECPFADHCVALHTGRVSELPTAKPKKTIPKRTGHFLWLQKDSELYLEKRPEHGIWASLWSLPELGEAPTNATLKGSFQHTFSHYKLDAKIWTLTTIPNDTVAEGKADKWAAFDDLTDIGLPAPIRKYIEQHSR</sequence>
<dbReference type="Pfam" id="PF14815">
    <property type="entry name" value="NUDIX_4"/>
    <property type="match status" value="1"/>
</dbReference>
<keyword evidence="8 14" id="KW-0227">DNA damage</keyword>
<dbReference type="CDD" id="cd03431">
    <property type="entry name" value="NUDIX_DNA_Glycosylase_C-MutY"/>
    <property type="match status" value="1"/>
</dbReference>
<keyword evidence="17" id="KW-1185">Reference proteome</keyword>
<dbReference type="RefSeq" id="WP_143236592.1">
    <property type="nucleotide sequence ID" value="NZ_VJWL01000005.1"/>
</dbReference>
<evidence type="ECO:0000256" key="6">
    <source>
        <dbReference type="ARBA" id="ARBA00022485"/>
    </source>
</evidence>
<comment type="similarity">
    <text evidence="3 14">Belongs to the Nth/MutY family.</text>
</comment>
<evidence type="ECO:0000256" key="4">
    <source>
        <dbReference type="ARBA" id="ARBA00012045"/>
    </source>
</evidence>
<keyword evidence="10 14" id="KW-0408">Iron</keyword>
<dbReference type="PROSITE" id="PS00764">
    <property type="entry name" value="ENDONUCLEASE_III_1"/>
    <property type="match status" value="1"/>
</dbReference>
<dbReference type="SUPFAM" id="SSF48150">
    <property type="entry name" value="DNA-glycosylase"/>
    <property type="match status" value="1"/>
</dbReference>
<comment type="cofactor">
    <cofactor evidence="14">
        <name>[4Fe-4S] cluster</name>
        <dbReference type="ChEBI" id="CHEBI:49883"/>
    </cofactor>
    <text evidence="14">Binds 1 [4Fe-4S] cluster.</text>
</comment>
<dbReference type="GO" id="GO:0006284">
    <property type="term" value="P:base-excision repair"/>
    <property type="evidence" value="ECO:0007669"/>
    <property type="project" value="UniProtKB-UniRule"/>
</dbReference>
<dbReference type="GO" id="GO:0032357">
    <property type="term" value="F:oxidized purine DNA binding"/>
    <property type="evidence" value="ECO:0007669"/>
    <property type="project" value="TreeGrafter"/>
</dbReference>
<dbReference type="EC" id="3.2.2.31" evidence="4 14"/>
<evidence type="ECO:0000256" key="5">
    <source>
        <dbReference type="ARBA" id="ARBA00022023"/>
    </source>
</evidence>
<dbReference type="InterPro" id="IPR003651">
    <property type="entry name" value="Endonuclease3_FeS-loop_motif"/>
</dbReference>
<comment type="caution">
    <text evidence="16">The sequence shown here is derived from an EMBL/GenBank/DDBJ whole genome shotgun (WGS) entry which is preliminary data.</text>
</comment>
<evidence type="ECO:0000256" key="2">
    <source>
        <dbReference type="ARBA" id="ARBA00002933"/>
    </source>
</evidence>
<dbReference type="CDD" id="cd00056">
    <property type="entry name" value="ENDO3c"/>
    <property type="match status" value="1"/>
</dbReference>
<proteinExistence type="inferred from homology"/>
<keyword evidence="6" id="KW-0004">4Fe-4S</keyword>
<evidence type="ECO:0000256" key="13">
    <source>
        <dbReference type="ARBA" id="ARBA00023295"/>
    </source>
</evidence>
<dbReference type="SMART" id="SM00478">
    <property type="entry name" value="ENDO3c"/>
    <property type="match status" value="1"/>
</dbReference>
<evidence type="ECO:0000313" key="16">
    <source>
        <dbReference type="EMBL" id="TRW47953.1"/>
    </source>
</evidence>
<dbReference type="SUPFAM" id="SSF55811">
    <property type="entry name" value="Nudix"/>
    <property type="match status" value="1"/>
</dbReference>
<dbReference type="Gene3D" id="3.90.79.10">
    <property type="entry name" value="Nucleoside Triphosphate Pyrophosphohydrolase"/>
    <property type="match status" value="1"/>
</dbReference>
<dbReference type="OrthoDB" id="9802365at2"/>
<dbReference type="PANTHER" id="PTHR42944">
    <property type="entry name" value="ADENINE DNA GLYCOSYLASE"/>
    <property type="match status" value="1"/>
</dbReference>
<dbReference type="AlphaFoldDB" id="A0A552X042"/>
<dbReference type="GO" id="GO:0000701">
    <property type="term" value="F:purine-specific mismatch base pair DNA N-glycosylase activity"/>
    <property type="evidence" value="ECO:0007669"/>
    <property type="project" value="UniProtKB-EC"/>
</dbReference>
<dbReference type="Proteomes" id="UP000320359">
    <property type="component" value="Unassembled WGS sequence"/>
</dbReference>
<dbReference type="GO" id="GO:0035485">
    <property type="term" value="F:adenine/guanine mispair binding"/>
    <property type="evidence" value="ECO:0007669"/>
    <property type="project" value="TreeGrafter"/>
</dbReference>
<reference evidence="16 17" key="1">
    <citation type="submission" date="2019-07" db="EMBL/GenBank/DDBJ databases">
        <authorList>
            <person name="Yang M."/>
            <person name="Zhao D."/>
            <person name="Xiang H."/>
        </authorList>
    </citation>
    <scope>NUCLEOTIDE SEQUENCE [LARGE SCALE GENOMIC DNA]</scope>
    <source>
        <strain evidence="16 17">IM1326</strain>
    </source>
</reference>
<dbReference type="InterPro" id="IPR015797">
    <property type="entry name" value="NUDIX_hydrolase-like_dom_sf"/>
</dbReference>
<dbReference type="PANTHER" id="PTHR42944:SF1">
    <property type="entry name" value="ADENINE DNA GLYCOSYLASE"/>
    <property type="match status" value="1"/>
</dbReference>
<dbReference type="Pfam" id="PF10576">
    <property type="entry name" value="EndIII_4Fe-2S"/>
    <property type="match status" value="1"/>
</dbReference>
<keyword evidence="7" id="KW-0479">Metal-binding</keyword>
<dbReference type="InterPro" id="IPR044298">
    <property type="entry name" value="MIG/MutY"/>
</dbReference>
<protein>
    <recommendedName>
        <fullName evidence="5 14">Adenine DNA glycosylase</fullName>
        <ecNumber evidence="4 14">3.2.2.31</ecNumber>
    </recommendedName>
</protein>
<evidence type="ECO:0000256" key="12">
    <source>
        <dbReference type="ARBA" id="ARBA00023204"/>
    </source>
</evidence>
<evidence type="ECO:0000256" key="8">
    <source>
        <dbReference type="ARBA" id="ARBA00022763"/>
    </source>
</evidence>
<evidence type="ECO:0000256" key="1">
    <source>
        <dbReference type="ARBA" id="ARBA00000843"/>
    </source>
</evidence>
<dbReference type="NCBIfam" id="TIGR01084">
    <property type="entry name" value="mutY"/>
    <property type="match status" value="1"/>
</dbReference>
<keyword evidence="9" id="KW-0378">Hydrolase</keyword>
<dbReference type="InterPro" id="IPR004036">
    <property type="entry name" value="Endonuclease-III-like_CS2"/>
</dbReference>
<dbReference type="GO" id="GO:0034039">
    <property type="term" value="F:8-oxo-7,8-dihydroguanine DNA N-glycosylase activity"/>
    <property type="evidence" value="ECO:0007669"/>
    <property type="project" value="TreeGrafter"/>
</dbReference>
<evidence type="ECO:0000256" key="11">
    <source>
        <dbReference type="ARBA" id="ARBA00023014"/>
    </source>
</evidence>
<keyword evidence="12" id="KW-0234">DNA repair</keyword>